<dbReference type="InterPro" id="IPR000477">
    <property type="entry name" value="RT_dom"/>
</dbReference>
<feature type="region of interest" description="Disordered" evidence="1">
    <location>
        <begin position="1"/>
        <end position="28"/>
    </location>
</feature>
<dbReference type="PANTHER" id="PTHR33050">
    <property type="entry name" value="REVERSE TRANSCRIPTASE DOMAIN-CONTAINING PROTEIN"/>
    <property type="match status" value="1"/>
</dbReference>
<sequence>VNMTADQKNTEQSVDLTTDNTTDLKESMASMMSEMMSVMKDDMLRQFEEYFAAPEPEANTGDIEANSDQPSPDVSAAIENYLQRPDPNSTSSAFDELAAEFSTTDKTGPAIDDKLANIISDLVKDTLPKTKLDEVINKYPRPENCESLVVPKVNKIVWQHLKQSVRTTDSAMQKCQKLFTSAMYAIIQACEQVTGDVRTILTHALVLAMSGNREFNLRRRELLRPSLNSQYATLCNPSTPITSELFGDDISKEIDQVAKANQLGNKLSSLRRGRGQRYHPYAGSPSPHYSGIGPMRGQDNRAPVSYREHIDKLVNNQPRFVGGQLKFHVKQWQDITSDPFVLRCVSNCAIEFDYEPMPARHMSNPEYKFSSAEQQAIDNELAEFLSKDIIEQSHSEYGKIISPIFLRPKKDTGKVRVIFNLKNLNKAVTYRKFKMDTLESAIKLMKPGCFMTSIDLRDAYYSVPITPEHRKYLKFMWRGVLYQFTSLPMGLTSSPRLFTKIMKPVFATLRSDMATVVWAILTIQSTLKIRRQYIIIRELASLIGTLVSTFPGVELGPLHYRTLEHDKDLALKRSNGNFDSEMSLSPPSIDDLKWWVSFLPTSYRTIDHGTPHITMTTDASQVGWGATVDGHNTQGLWDAHETTFHINILELLAIQFVLKALLDKVHDQHIRIMSDNTTAISYITSMGDVSLKIVIILLETYGHGLGTIGCRPRTPQGNIILLQINCLGSLT</sequence>
<dbReference type="InterPro" id="IPR043128">
    <property type="entry name" value="Rev_trsase/Diguanyl_cyclase"/>
</dbReference>
<feature type="non-terminal residue" evidence="2">
    <location>
        <position position="1"/>
    </location>
</feature>
<dbReference type="Gene3D" id="3.10.10.10">
    <property type="entry name" value="HIV Type 1 Reverse Transcriptase, subunit A, domain 1"/>
    <property type="match status" value="1"/>
</dbReference>
<dbReference type="Proteomes" id="UP001152795">
    <property type="component" value="Unassembled WGS sequence"/>
</dbReference>
<dbReference type="Gene3D" id="3.30.70.270">
    <property type="match status" value="1"/>
</dbReference>
<dbReference type="PROSITE" id="PS50878">
    <property type="entry name" value="RT_POL"/>
    <property type="match status" value="1"/>
</dbReference>
<dbReference type="CDD" id="cd09275">
    <property type="entry name" value="RNase_HI_RT_DIRS1"/>
    <property type="match status" value="1"/>
</dbReference>
<dbReference type="InterPro" id="IPR052055">
    <property type="entry name" value="Hepadnavirus_pol/RT"/>
</dbReference>
<dbReference type="Pfam" id="PF00078">
    <property type="entry name" value="RVT_1"/>
    <property type="match status" value="1"/>
</dbReference>
<dbReference type="PANTHER" id="PTHR33050:SF7">
    <property type="entry name" value="RIBONUCLEASE H"/>
    <property type="match status" value="1"/>
</dbReference>
<feature type="compositionally biased region" description="Polar residues" evidence="1">
    <location>
        <begin position="1"/>
        <end position="21"/>
    </location>
</feature>
<proteinExistence type="predicted"/>
<dbReference type="InterPro" id="IPR043502">
    <property type="entry name" value="DNA/RNA_pol_sf"/>
</dbReference>
<dbReference type="AlphaFoldDB" id="A0A7D9JXT2"/>
<evidence type="ECO:0000313" key="2">
    <source>
        <dbReference type="EMBL" id="CAB4037370.1"/>
    </source>
</evidence>
<organism evidence="2 3">
    <name type="scientific">Paramuricea clavata</name>
    <name type="common">Red gorgonian</name>
    <name type="synonym">Violescent sea-whip</name>
    <dbReference type="NCBI Taxonomy" id="317549"/>
    <lineage>
        <taxon>Eukaryota</taxon>
        <taxon>Metazoa</taxon>
        <taxon>Cnidaria</taxon>
        <taxon>Anthozoa</taxon>
        <taxon>Octocorallia</taxon>
        <taxon>Malacalcyonacea</taxon>
        <taxon>Plexauridae</taxon>
        <taxon>Paramuricea</taxon>
    </lineage>
</organism>
<reference evidence="2" key="1">
    <citation type="submission" date="2020-04" db="EMBL/GenBank/DDBJ databases">
        <authorList>
            <person name="Alioto T."/>
            <person name="Alioto T."/>
            <person name="Gomez Garrido J."/>
        </authorList>
    </citation>
    <scope>NUCLEOTIDE SEQUENCE</scope>
    <source>
        <strain evidence="2">A484AB</strain>
    </source>
</reference>
<protein>
    <submittedName>
        <fullName evidence="2">Poly P3</fullName>
    </submittedName>
</protein>
<keyword evidence="3" id="KW-1185">Reference proteome</keyword>
<dbReference type="EMBL" id="CACRXK020022998">
    <property type="protein sequence ID" value="CAB4037370.1"/>
    <property type="molecule type" value="Genomic_DNA"/>
</dbReference>
<dbReference type="OrthoDB" id="7756796at2759"/>
<dbReference type="SUPFAM" id="SSF56672">
    <property type="entry name" value="DNA/RNA polymerases"/>
    <property type="match status" value="1"/>
</dbReference>
<name>A0A7D9JXT2_PARCT</name>
<comment type="caution">
    <text evidence="2">The sequence shown here is derived from an EMBL/GenBank/DDBJ whole genome shotgun (WGS) entry which is preliminary data.</text>
</comment>
<accession>A0A7D9JXT2</accession>
<evidence type="ECO:0000313" key="3">
    <source>
        <dbReference type="Proteomes" id="UP001152795"/>
    </source>
</evidence>
<gene>
    <name evidence="2" type="ORF">PACLA_8A052363</name>
</gene>
<evidence type="ECO:0000256" key="1">
    <source>
        <dbReference type="SAM" id="MobiDB-lite"/>
    </source>
</evidence>